<keyword evidence="3" id="KW-0813">Transport</keyword>
<keyword evidence="6 8" id="KW-1133">Transmembrane helix</keyword>
<comment type="subcellular location">
    <subcellularLocation>
        <location evidence="1">Cell membrane</location>
        <topology evidence="1">Multi-pass membrane protein</topology>
    </subcellularLocation>
</comment>
<evidence type="ECO:0000313" key="10">
    <source>
        <dbReference type="Proteomes" id="UP000196708"/>
    </source>
</evidence>
<name>A0A1Z2SH37_VIBGA</name>
<evidence type="ECO:0000256" key="4">
    <source>
        <dbReference type="ARBA" id="ARBA00022475"/>
    </source>
</evidence>
<dbReference type="PANTHER" id="PTHR34979">
    <property type="entry name" value="INNER MEMBRANE PROTEIN YGAZ"/>
    <property type="match status" value="1"/>
</dbReference>
<evidence type="ECO:0000256" key="5">
    <source>
        <dbReference type="ARBA" id="ARBA00022692"/>
    </source>
</evidence>
<evidence type="ECO:0000256" key="8">
    <source>
        <dbReference type="SAM" id="Phobius"/>
    </source>
</evidence>
<keyword evidence="7 8" id="KW-0472">Membrane</keyword>
<dbReference type="GO" id="GO:0005886">
    <property type="term" value="C:plasma membrane"/>
    <property type="evidence" value="ECO:0007669"/>
    <property type="project" value="UniProtKB-SubCell"/>
</dbReference>
<gene>
    <name evidence="9" type="ORF">BSQ33_12765</name>
</gene>
<feature type="transmembrane region" description="Helical" evidence="8">
    <location>
        <begin position="212"/>
        <end position="233"/>
    </location>
</feature>
<reference evidence="9 10" key="1">
    <citation type="submission" date="2016-12" db="EMBL/GenBank/DDBJ databases">
        <authorList>
            <person name="Song W.-J."/>
            <person name="Kurnit D.M."/>
        </authorList>
    </citation>
    <scope>NUCLEOTIDE SEQUENCE [LARGE SCALE GENOMIC DNA]</scope>
    <source>
        <strain evidence="9 10">ATCC 43942</strain>
    </source>
</reference>
<evidence type="ECO:0000256" key="7">
    <source>
        <dbReference type="ARBA" id="ARBA00023136"/>
    </source>
</evidence>
<feature type="transmembrane region" description="Helical" evidence="8">
    <location>
        <begin position="173"/>
        <end position="192"/>
    </location>
</feature>
<sequence length="239" mass="25588">MDSSSTKIIATPDNPRFVMDGVVDILPLAIATVPWGILCGSLSIDIGLSGLEALLMSALVFAGAAQLGGLALMGQGVPGLSILGSTFVISSRHLLYSATFRDDVKDLPFNKKIALAFLLTDEMFAVTENYTRRIGYFCVPYALASGLTFYILWNISTLTGIFLGQKMPNLQSIGLEFAIAATFIAIVIPGLNRYPMVLGTVVSFALSAYLNWIQMPHALVISTLVGMTVGFIIKTGKVK</sequence>
<proteinExistence type="inferred from homology"/>
<feature type="transmembrane region" description="Helical" evidence="8">
    <location>
        <begin position="53"/>
        <end position="73"/>
    </location>
</feature>
<dbReference type="PANTHER" id="PTHR34979:SF1">
    <property type="entry name" value="INNER MEMBRANE PROTEIN YGAZ"/>
    <property type="match status" value="1"/>
</dbReference>
<comment type="similarity">
    <text evidence="2">Belongs to the AzlC family.</text>
</comment>
<dbReference type="RefSeq" id="WP_198298102.1">
    <property type="nucleotide sequence ID" value="NZ_CP018835.1"/>
</dbReference>
<accession>A0A1Z2SH37</accession>
<dbReference type="Pfam" id="PF03591">
    <property type="entry name" value="AzlC"/>
    <property type="match status" value="1"/>
</dbReference>
<feature type="transmembrane region" description="Helical" evidence="8">
    <location>
        <begin position="25"/>
        <end position="46"/>
    </location>
</feature>
<evidence type="ECO:0000256" key="2">
    <source>
        <dbReference type="ARBA" id="ARBA00010735"/>
    </source>
</evidence>
<dbReference type="AlphaFoldDB" id="A0A1Z2SH37"/>
<keyword evidence="5 8" id="KW-0812">Transmembrane</keyword>
<dbReference type="GO" id="GO:1903785">
    <property type="term" value="P:L-valine transmembrane transport"/>
    <property type="evidence" value="ECO:0007669"/>
    <property type="project" value="TreeGrafter"/>
</dbReference>
<dbReference type="EMBL" id="CP018835">
    <property type="protein sequence ID" value="ASA56482.1"/>
    <property type="molecule type" value="Genomic_DNA"/>
</dbReference>
<dbReference type="InterPro" id="IPR011606">
    <property type="entry name" value="Brnchd-chn_aa_trnsp_permease"/>
</dbReference>
<feature type="transmembrane region" description="Helical" evidence="8">
    <location>
        <begin position="134"/>
        <end position="153"/>
    </location>
</feature>
<organism evidence="9 10">
    <name type="scientific">Vibrio gazogenes</name>
    <dbReference type="NCBI Taxonomy" id="687"/>
    <lineage>
        <taxon>Bacteria</taxon>
        <taxon>Pseudomonadati</taxon>
        <taxon>Pseudomonadota</taxon>
        <taxon>Gammaproteobacteria</taxon>
        <taxon>Vibrionales</taxon>
        <taxon>Vibrionaceae</taxon>
        <taxon>Vibrio</taxon>
    </lineage>
</organism>
<evidence type="ECO:0000256" key="6">
    <source>
        <dbReference type="ARBA" id="ARBA00022989"/>
    </source>
</evidence>
<protein>
    <submittedName>
        <fullName evidence="9">Branched-chain amino acid ABC transporter permease</fullName>
    </submittedName>
</protein>
<evidence type="ECO:0000256" key="1">
    <source>
        <dbReference type="ARBA" id="ARBA00004651"/>
    </source>
</evidence>
<dbReference type="KEGG" id="vga:BSQ33_12765"/>
<evidence type="ECO:0000313" key="9">
    <source>
        <dbReference type="EMBL" id="ASA56482.1"/>
    </source>
</evidence>
<dbReference type="Proteomes" id="UP000196708">
    <property type="component" value="Chromosome 1"/>
</dbReference>
<evidence type="ECO:0000256" key="3">
    <source>
        <dbReference type="ARBA" id="ARBA00022448"/>
    </source>
</evidence>
<keyword evidence="4" id="KW-1003">Cell membrane</keyword>